<evidence type="ECO:0000256" key="6">
    <source>
        <dbReference type="SAM" id="Phobius"/>
    </source>
</evidence>
<feature type="compositionally biased region" description="Basic and acidic residues" evidence="5">
    <location>
        <begin position="420"/>
        <end position="434"/>
    </location>
</feature>
<dbReference type="Pfam" id="PF11744">
    <property type="entry name" value="ALMT"/>
    <property type="match status" value="1"/>
</dbReference>
<proteinExistence type="predicted"/>
<dbReference type="AlphaFoldDB" id="A0AAD4DGE4"/>
<protein>
    <recommendedName>
        <fullName evidence="7">DUF2421 domain-containing protein</fullName>
    </recommendedName>
</protein>
<dbReference type="PANTHER" id="PTHR47804:SF3">
    <property type="entry name" value="PROTEIN BRE4"/>
    <property type="match status" value="1"/>
</dbReference>
<feature type="transmembrane region" description="Helical" evidence="6">
    <location>
        <begin position="193"/>
        <end position="210"/>
    </location>
</feature>
<dbReference type="GO" id="GO:0015743">
    <property type="term" value="P:malate transport"/>
    <property type="evidence" value="ECO:0007669"/>
    <property type="project" value="InterPro"/>
</dbReference>
<sequence>MSTIRPYLTAPPEVNPLDVDESLKSVPSSVVASHPCTNGQMAEPPSWAQHRPSQVPLLKVTCDDQSDDGDDSEDSSFEQELVMGYESQPRRKRTQSAFAEFSRRNSGQHSGANDRPRGKQHQQAPVSAPRLQPAFMNVCKPKSPRYQIWEFLQEFKSDEVRYGLKMASALTFVGLWAWLGWMNMLLATDRGQWVMMTIVAVLSPTIGATFSVCAWRVGGTLVGILWAMLTYLAYPENPFVILAMMSVITFTVANCILVSTHPTMGVIMMISYNSIVFGLYHGRTQDNIYETCYKVAITMIIGILISVALNTFLWPVLARRELRKEIALLIGRQGVLFAELVNKYLLEEPTPRERQQQLDWLDSRKTGNTLGRLDKDSNGIRGTSEDEKTSEKESRRSSSIGSKLITGSGRKVSMQNVADSTHRQEEELQDGESHLSSDAYKLDADRLAFQHVEHQLQTKMIKICQLLDLSASEPRLKEDFPGKLYKQIVQCCQNILDRMVSMRMAAQLLSTEVRDLVTGPMNYFRRDMVGALLLYFSVLSSSLASKTALPPYLPSARMARLRVIYNVRQAIAAHQAETGEDHYTYIYYYAFSSALEEVIEELGKLYSVMVKLLLATAIEALI</sequence>
<feature type="transmembrane region" description="Helical" evidence="6">
    <location>
        <begin position="217"/>
        <end position="234"/>
    </location>
</feature>
<dbReference type="Pfam" id="PF10334">
    <property type="entry name" value="BRE4"/>
    <property type="match status" value="1"/>
</dbReference>
<feature type="transmembrane region" description="Helical" evidence="6">
    <location>
        <begin position="295"/>
        <end position="317"/>
    </location>
</feature>
<accession>A0AAD4DGE4</accession>
<evidence type="ECO:0000256" key="2">
    <source>
        <dbReference type="ARBA" id="ARBA00022692"/>
    </source>
</evidence>
<dbReference type="GO" id="GO:0016020">
    <property type="term" value="C:membrane"/>
    <property type="evidence" value="ECO:0007669"/>
    <property type="project" value="UniProtKB-SubCell"/>
</dbReference>
<keyword evidence="3 6" id="KW-1133">Transmembrane helix</keyword>
<evidence type="ECO:0000256" key="4">
    <source>
        <dbReference type="ARBA" id="ARBA00023136"/>
    </source>
</evidence>
<dbReference type="InterPro" id="IPR020966">
    <property type="entry name" value="ALMT"/>
</dbReference>
<feature type="transmembrane region" description="Helical" evidence="6">
    <location>
        <begin position="265"/>
        <end position="283"/>
    </location>
</feature>
<evidence type="ECO:0000313" key="9">
    <source>
        <dbReference type="Proteomes" id="UP001194580"/>
    </source>
</evidence>
<dbReference type="PRINTS" id="PR02047">
    <property type="entry name" value="BREFELDNASP4"/>
</dbReference>
<gene>
    <name evidence="8" type="ORF">BGZ95_006470</name>
</gene>
<keyword evidence="2 6" id="KW-0812">Transmembrane</keyword>
<feature type="compositionally biased region" description="Basic and acidic residues" evidence="5">
    <location>
        <begin position="372"/>
        <end position="396"/>
    </location>
</feature>
<dbReference type="Proteomes" id="UP001194580">
    <property type="component" value="Unassembled WGS sequence"/>
</dbReference>
<comment type="caution">
    <text evidence="8">The sequence shown here is derived from an EMBL/GenBank/DDBJ whole genome shotgun (WGS) entry which is preliminary data.</text>
</comment>
<name>A0AAD4DGE4_9FUNG</name>
<evidence type="ECO:0000313" key="8">
    <source>
        <dbReference type="EMBL" id="KAG0277126.1"/>
    </source>
</evidence>
<keyword evidence="9" id="KW-1185">Reference proteome</keyword>
<organism evidence="8 9">
    <name type="scientific">Linnemannia exigua</name>
    <dbReference type="NCBI Taxonomy" id="604196"/>
    <lineage>
        <taxon>Eukaryota</taxon>
        <taxon>Fungi</taxon>
        <taxon>Fungi incertae sedis</taxon>
        <taxon>Mucoromycota</taxon>
        <taxon>Mortierellomycotina</taxon>
        <taxon>Mortierellomycetes</taxon>
        <taxon>Mortierellales</taxon>
        <taxon>Mortierellaceae</taxon>
        <taxon>Linnemannia</taxon>
    </lineage>
</organism>
<dbReference type="InterPro" id="IPR052430">
    <property type="entry name" value="IVT-Associated"/>
</dbReference>
<evidence type="ECO:0000256" key="5">
    <source>
        <dbReference type="SAM" id="MobiDB-lite"/>
    </source>
</evidence>
<feature type="region of interest" description="Disordered" evidence="5">
    <location>
        <begin position="82"/>
        <end position="127"/>
    </location>
</feature>
<reference evidence="8" key="1">
    <citation type="journal article" date="2020" name="Fungal Divers.">
        <title>Resolving the Mortierellaceae phylogeny through synthesis of multi-gene phylogenetics and phylogenomics.</title>
        <authorList>
            <person name="Vandepol N."/>
            <person name="Liber J."/>
            <person name="Desiro A."/>
            <person name="Na H."/>
            <person name="Kennedy M."/>
            <person name="Barry K."/>
            <person name="Grigoriev I.V."/>
            <person name="Miller A.N."/>
            <person name="O'Donnell K."/>
            <person name="Stajich J.E."/>
            <person name="Bonito G."/>
        </authorList>
    </citation>
    <scope>NUCLEOTIDE SEQUENCE</scope>
    <source>
        <strain evidence="8">NRRL 28262</strain>
    </source>
</reference>
<feature type="region of interest" description="Disordered" evidence="5">
    <location>
        <begin position="1"/>
        <end position="53"/>
    </location>
</feature>
<keyword evidence="4 6" id="KW-0472">Membrane</keyword>
<evidence type="ECO:0000256" key="3">
    <source>
        <dbReference type="ARBA" id="ARBA00022989"/>
    </source>
</evidence>
<evidence type="ECO:0000256" key="1">
    <source>
        <dbReference type="ARBA" id="ARBA00004141"/>
    </source>
</evidence>
<feature type="transmembrane region" description="Helical" evidence="6">
    <location>
        <begin position="162"/>
        <end position="181"/>
    </location>
</feature>
<dbReference type="InterPro" id="IPR023244">
    <property type="entry name" value="Brefeldin_A-sensitivity_4"/>
</dbReference>
<feature type="transmembrane region" description="Helical" evidence="6">
    <location>
        <begin position="240"/>
        <end position="258"/>
    </location>
</feature>
<dbReference type="PANTHER" id="PTHR47804">
    <property type="entry name" value="60S RIBOSOMAL PROTEIN L19"/>
    <property type="match status" value="1"/>
</dbReference>
<feature type="region of interest" description="Disordered" evidence="5">
    <location>
        <begin position="369"/>
        <end position="434"/>
    </location>
</feature>
<dbReference type="EMBL" id="JAAAIL010000301">
    <property type="protein sequence ID" value="KAG0277126.1"/>
    <property type="molecule type" value="Genomic_DNA"/>
</dbReference>
<feature type="compositionally biased region" description="Polar residues" evidence="5">
    <location>
        <begin position="25"/>
        <end position="40"/>
    </location>
</feature>
<feature type="domain" description="DUF2421" evidence="7">
    <location>
        <begin position="448"/>
        <end position="561"/>
    </location>
</feature>
<evidence type="ECO:0000259" key="7">
    <source>
        <dbReference type="Pfam" id="PF10334"/>
    </source>
</evidence>
<dbReference type="InterPro" id="IPR018820">
    <property type="entry name" value="BRE4-related_DUF2421"/>
</dbReference>
<comment type="subcellular location">
    <subcellularLocation>
        <location evidence="1">Membrane</location>
        <topology evidence="1">Multi-pass membrane protein</topology>
    </subcellularLocation>
</comment>